<accession>A0A318TLC4</accession>
<organism evidence="1 2">
    <name type="scientific">Ureibacillus chungkukjangi</name>
    <dbReference type="NCBI Taxonomy" id="1202712"/>
    <lineage>
        <taxon>Bacteria</taxon>
        <taxon>Bacillati</taxon>
        <taxon>Bacillota</taxon>
        <taxon>Bacilli</taxon>
        <taxon>Bacillales</taxon>
        <taxon>Caryophanaceae</taxon>
        <taxon>Ureibacillus</taxon>
    </lineage>
</organism>
<dbReference type="OrthoDB" id="2928999at2"/>
<evidence type="ECO:0000313" key="1">
    <source>
        <dbReference type="EMBL" id="PYF02655.1"/>
    </source>
</evidence>
<evidence type="ECO:0000313" key="2">
    <source>
        <dbReference type="Proteomes" id="UP000247416"/>
    </source>
</evidence>
<dbReference type="RefSeq" id="WP_107937223.1">
    <property type="nucleotide sequence ID" value="NZ_CP085009.1"/>
</dbReference>
<sequence length="160" mass="18515">MYIEKVRITIKSLGDEQYNEFILKLRNKLKYKFGIDTKPSELKKQVDNFLNNKTEKISIRYLEAYLLTLNDLSVNGGIKAIVEGKLTSANSWRDLLILATQDQPLPLGVNVDVLDEVLIKDIKSLFTNIIKYCANENKEVFRHNIHTVNQFLSIKKDLEQ</sequence>
<comment type="caution">
    <text evidence="1">The sequence shown here is derived from an EMBL/GenBank/DDBJ whole genome shotgun (WGS) entry which is preliminary data.</text>
</comment>
<keyword evidence="2" id="KW-1185">Reference proteome</keyword>
<reference evidence="1 2" key="1">
    <citation type="submission" date="2018-06" db="EMBL/GenBank/DDBJ databases">
        <title>Genomic Encyclopedia of Archaeal and Bacterial Type Strains, Phase II (KMG-II): from individual species to whole genera.</title>
        <authorList>
            <person name="Goeker M."/>
        </authorList>
    </citation>
    <scope>NUCLEOTIDE SEQUENCE [LARGE SCALE GENOMIC DNA]</scope>
    <source>
        <strain evidence="1 2">KACC 16626</strain>
    </source>
</reference>
<gene>
    <name evidence="1" type="ORF">BJ095_13810</name>
</gene>
<name>A0A318TLC4_9BACL</name>
<dbReference type="Proteomes" id="UP000247416">
    <property type="component" value="Unassembled WGS sequence"/>
</dbReference>
<protein>
    <submittedName>
        <fullName evidence="1">Uncharacterized protein</fullName>
    </submittedName>
</protein>
<proteinExistence type="predicted"/>
<dbReference type="AlphaFoldDB" id="A0A318TLC4"/>
<dbReference type="EMBL" id="QJTJ01000038">
    <property type="protein sequence ID" value="PYF02655.1"/>
    <property type="molecule type" value="Genomic_DNA"/>
</dbReference>